<dbReference type="RefSeq" id="XP_049132305.1">
    <property type="nucleotide sequence ID" value="XM_049276348.1"/>
</dbReference>
<proteinExistence type="predicted"/>
<protein>
    <submittedName>
        <fullName evidence="1">Uncharacterized protein</fullName>
    </submittedName>
</protein>
<dbReference type="GeneID" id="73330938"/>
<dbReference type="Proteomes" id="UP001055115">
    <property type="component" value="Unassembled WGS sequence"/>
</dbReference>
<accession>A0AA37PCW6</accession>
<dbReference type="EMBL" id="BQXU01000033">
    <property type="protein sequence ID" value="GKT49955.1"/>
    <property type="molecule type" value="Genomic_DNA"/>
</dbReference>
<evidence type="ECO:0000313" key="2">
    <source>
        <dbReference type="Proteomes" id="UP001055115"/>
    </source>
</evidence>
<name>A0AA37PCW6_9PEZI</name>
<gene>
    <name evidence="1" type="ORF">ColSpa_10136</name>
</gene>
<keyword evidence="2" id="KW-1185">Reference proteome</keyword>
<evidence type="ECO:0000313" key="1">
    <source>
        <dbReference type="EMBL" id="GKT49955.1"/>
    </source>
</evidence>
<sequence length="196" mass="21738">MPSTTTSQTIVNGGSTNDKALQLFYLCTLFTSVNESCKKMNNITYSSVNLDSGRVLTPFQKFLCSLAQICNATMGPDTITALVALKAANGPGYLFASNNRKEPELEDTKSFLSDLLDFVGKYPDGLAEKPLKKQVLWRILEFNYLRVDCYISRIVTSVRECIEQCLSVETHDVNFSKLSAEKGDNQGLRVLTKANL</sequence>
<dbReference type="AlphaFoldDB" id="A0AA37PCW6"/>
<dbReference type="PANTHER" id="PTHR42037">
    <property type="match status" value="1"/>
</dbReference>
<reference evidence="1 2" key="1">
    <citation type="submission" date="2022-03" db="EMBL/GenBank/DDBJ databases">
        <title>Genome data of Colletotrichum spp.</title>
        <authorList>
            <person name="Utami Y.D."/>
            <person name="Hiruma K."/>
        </authorList>
    </citation>
    <scope>NUCLEOTIDE SEQUENCE [LARGE SCALE GENOMIC DNA]</scope>
    <source>
        <strain evidence="1 2">MAFF 239500</strain>
    </source>
</reference>
<organism evidence="1 2">
    <name type="scientific">Colletotrichum spaethianum</name>
    <dbReference type="NCBI Taxonomy" id="700344"/>
    <lineage>
        <taxon>Eukaryota</taxon>
        <taxon>Fungi</taxon>
        <taxon>Dikarya</taxon>
        <taxon>Ascomycota</taxon>
        <taxon>Pezizomycotina</taxon>
        <taxon>Sordariomycetes</taxon>
        <taxon>Hypocreomycetidae</taxon>
        <taxon>Glomerellales</taxon>
        <taxon>Glomerellaceae</taxon>
        <taxon>Colletotrichum</taxon>
        <taxon>Colletotrichum spaethianum species complex</taxon>
    </lineage>
</organism>
<dbReference type="PANTHER" id="PTHR42037:SF1">
    <property type="match status" value="1"/>
</dbReference>
<comment type="caution">
    <text evidence="1">The sequence shown here is derived from an EMBL/GenBank/DDBJ whole genome shotgun (WGS) entry which is preliminary data.</text>
</comment>